<evidence type="ECO:0000313" key="2">
    <source>
        <dbReference type="Proteomes" id="UP000321485"/>
    </source>
</evidence>
<name>A0A561XXV4_ACIDE</name>
<dbReference type="AlphaFoldDB" id="A0A561XXV4"/>
<comment type="caution">
    <text evidence="1">The sequence shown here is derived from an EMBL/GenBank/DDBJ whole genome shotgun (WGS) entry which is preliminary data.</text>
</comment>
<sequence>MSGVNGLAARRPSGLACGTKLHEAEVGGAGLF</sequence>
<accession>A0A561XXV4</accession>
<proteinExistence type="predicted"/>
<protein>
    <submittedName>
        <fullName evidence="1">Uncharacterized protein</fullName>
    </submittedName>
</protein>
<dbReference type="EMBL" id="VJWE01000002">
    <property type="protein sequence ID" value="TWG40940.1"/>
    <property type="molecule type" value="Genomic_DNA"/>
</dbReference>
<gene>
    <name evidence="1" type="ORF">ATF69_0229</name>
</gene>
<evidence type="ECO:0000313" key="1">
    <source>
        <dbReference type="EMBL" id="TWG40940.1"/>
    </source>
</evidence>
<reference evidence="1 2" key="1">
    <citation type="journal article" date="2015" name="Stand. Genomic Sci.">
        <title>Genomic Encyclopedia of Bacterial and Archaeal Type Strains, Phase III: the genomes of soil and plant-associated and newly described type strains.</title>
        <authorList>
            <person name="Whitman W.B."/>
            <person name="Woyke T."/>
            <person name="Klenk H.P."/>
            <person name="Zhou Y."/>
            <person name="Lilburn T.G."/>
            <person name="Beck B.J."/>
            <person name="De Vos P."/>
            <person name="Vandamme P."/>
            <person name="Eisen J.A."/>
            <person name="Garrity G."/>
            <person name="Hugenholtz P."/>
            <person name="Kyrpides N.C."/>
        </authorList>
    </citation>
    <scope>NUCLEOTIDE SEQUENCE [LARGE SCALE GENOMIC DNA]</scope>
    <source>
        <strain evidence="1 2">DSM 64</strain>
    </source>
</reference>
<dbReference type="Proteomes" id="UP000321485">
    <property type="component" value="Unassembled WGS sequence"/>
</dbReference>
<organism evidence="1 2">
    <name type="scientific">Acidovorax delafieldii</name>
    <name type="common">Pseudomonas delafieldii</name>
    <dbReference type="NCBI Taxonomy" id="47920"/>
    <lineage>
        <taxon>Bacteria</taxon>
        <taxon>Pseudomonadati</taxon>
        <taxon>Pseudomonadota</taxon>
        <taxon>Betaproteobacteria</taxon>
        <taxon>Burkholderiales</taxon>
        <taxon>Comamonadaceae</taxon>
        <taxon>Acidovorax</taxon>
    </lineage>
</organism>